<keyword evidence="2" id="KW-1185">Reference proteome</keyword>
<reference evidence="1" key="1">
    <citation type="submission" date="2021-12" db="EMBL/GenBank/DDBJ databases">
        <authorList>
            <person name="Zaccaron A."/>
            <person name="Stergiopoulos I."/>
        </authorList>
    </citation>
    <scope>NUCLEOTIDE SEQUENCE</scope>
    <source>
        <strain evidence="1">Race5_Kim</strain>
    </source>
</reference>
<organism evidence="1 2">
    <name type="scientific">Passalora fulva</name>
    <name type="common">Tomato leaf mold</name>
    <name type="synonym">Cladosporium fulvum</name>
    <dbReference type="NCBI Taxonomy" id="5499"/>
    <lineage>
        <taxon>Eukaryota</taxon>
        <taxon>Fungi</taxon>
        <taxon>Dikarya</taxon>
        <taxon>Ascomycota</taxon>
        <taxon>Pezizomycotina</taxon>
        <taxon>Dothideomycetes</taxon>
        <taxon>Dothideomycetidae</taxon>
        <taxon>Mycosphaerellales</taxon>
        <taxon>Mycosphaerellaceae</taxon>
        <taxon>Fulvia</taxon>
    </lineage>
</organism>
<dbReference type="GeneID" id="71993248"/>
<dbReference type="AlphaFoldDB" id="A0A9Q8UW67"/>
<dbReference type="Proteomes" id="UP000756132">
    <property type="component" value="Chromosome 12"/>
</dbReference>
<accession>A0A9Q8UW67</accession>
<dbReference type="RefSeq" id="XP_047769036.1">
    <property type="nucleotide sequence ID" value="XM_047912518.1"/>
</dbReference>
<reference evidence="1" key="2">
    <citation type="journal article" date="2022" name="Microb. Genom.">
        <title>A chromosome-scale genome assembly of the tomato pathogen Cladosporium fulvum reveals a compartmentalized genome architecture and the presence of a dispensable chromosome.</title>
        <authorList>
            <person name="Zaccaron A.Z."/>
            <person name="Chen L.H."/>
            <person name="Samaras A."/>
            <person name="Stergiopoulos I."/>
        </authorList>
    </citation>
    <scope>NUCLEOTIDE SEQUENCE</scope>
    <source>
        <strain evidence="1">Race5_Kim</strain>
    </source>
</reference>
<evidence type="ECO:0000313" key="2">
    <source>
        <dbReference type="Proteomes" id="UP000756132"/>
    </source>
</evidence>
<proteinExistence type="predicted"/>
<name>A0A9Q8UW67_PASFU</name>
<protein>
    <submittedName>
        <fullName evidence="1">Uncharacterized protein</fullName>
    </submittedName>
</protein>
<dbReference type="KEGG" id="ffu:CLAFUR5_13370"/>
<sequence length="72" mass="8578">MVDETLDRSADHETYKYIQTAFNKAVLQWKATAETPEKETYKELKNRTEDHFIQARAARDLADIEAWIRKYN</sequence>
<dbReference type="EMBL" id="CP090174">
    <property type="protein sequence ID" value="UJO24670.1"/>
    <property type="molecule type" value="Genomic_DNA"/>
</dbReference>
<gene>
    <name evidence="1" type="ORF">CLAFUR5_13370</name>
</gene>
<evidence type="ECO:0000313" key="1">
    <source>
        <dbReference type="EMBL" id="UJO24670.1"/>
    </source>
</evidence>